<name>A0A6A0A430_HAELA</name>
<reference evidence="1 2" key="1">
    <citation type="submission" date="2020-02" db="EMBL/GenBank/DDBJ databases">
        <title>Draft genome sequence of Haematococcus lacustris strain NIES-144.</title>
        <authorList>
            <person name="Morimoto D."/>
            <person name="Nakagawa S."/>
            <person name="Yoshida T."/>
            <person name="Sawayama S."/>
        </authorList>
    </citation>
    <scope>NUCLEOTIDE SEQUENCE [LARGE SCALE GENOMIC DNA]</scope>
    <source>
        <strain evidence="1 2">NIES-144</strain>
    </source>
</reference>
<dbReference type="EMBL" id="BLLF01002682">
    <property type="protein sequence ID" value="GFH24972.1"/>
    <property type="molecule type" value="Genomic_DNA"/>
</dbReference>
<evidence type="ECO:0000313" key="1">
    <source>
        <dbReference type="EMBL" id="GFH24972.1"/>
    </source>
</evidence>
<comment type="caution">
    <text evidence="1">The sequence shown here is derived from an EMBL/GenBank/DDBJ whole genome shotgun (WGS) entry which is preliminary data.</text>
</comment>
<proteinExistence type="predicted"/>
<gene>
    <name evidence="1" type="ORF">HaLaN_22857</name>
</gene>
<dbReference type="Proteomes" id="UP000485058">
    <property type="component" value="Unassembled WGS sequence"/>
</dbReference>
<sequence length="113" mass="12358">MARTAIVELILDRRAIEMVHGILRHPTPCLERDAVAIERQQCDTIFIQIFLDVINTAGHSATSELMLAEMLGVIEKHDLAGKVCAGVEVAGGEATSRVVHGLPCPHYQPLLHQ</sequence>
<accession>A0A6A0A430</accession>
<protein>
    <submittedName>
        <fullName evidence="1">Uncharacterized protein</fullName>
    </submittedName>
</protein>
<evidence type="ECO:0000313" key="2">
    <source>
        <dbReference type="Proteomes" id="UP000485058"/>
    </source>
</evidence>
<keyword evidence="2" id="KW-1185">Reference proteome</keyword>
<dbReference type="AlphaFoldDB" id="A0A6A0A430"/>
<organism evidence="1 2">
    <name type="scientific">Haematococcus lacustris</name>
    <name type="common">Green alga</name>
    <name type="synonym">Haematococcus pluvialis</name>
    <dbReference type="NCBI Taxonomy" id="44745"/>
    <lineage>
        <taxon>Eukaryota</taxon>
        <taxon>Viridiplantae</taxon>
        <taxon>Chlorophyta</taxon>
        <taxon>core chlorophytes</taxon>
        <taxon>Chlorophyceae</taxon>
        <taxon>CS clade</taxon>
        <taxon>Chlamydomonadales</taxon>
        <taxon>Haematococcaceae</taxon>
        <taxon>Haematococcus</taxon>
    </lineage>
</organism>